<dbReference type="InterPro" id="IPR050204">
    <property type="entry name" value="AraC_XylS_family_regulators"/>
</dbReference>
<dbReference type="PROSITE" id="PS01124">
    <property type="entry name" value="HTH_ARAC_FAMILY_2"/>
    <property type="match status" value="1"/>
</dbReference>
<evidence type="ECO:0000256" key="2">
    <source>
        <dbReference type="ARBA" id="ARBA00023125"/>
    </source>
</evidence>
<evidence type="ECO:0000313" key="5">
    <source>
        <dbReference type="EMBL" id="RXZ64289.1"/>
    </source>
</evidence>
<evidence type="ECO:0000313" key="6">
    <source>
        <dbReference type="Proteomes" id="UP000293623"/>
    </source>
</evidence>
<dbReference type="Pfam" id="PF12833">
    <property type="entry name" value="HTH_18"/>
    <property type="match status" value="1"/>
</dbReference>
<proteinExistence type="predicted"/>
<sequence length="301" mass="33881">MDPRFRHQFEKFVGVEKPSTLVVSEFQTPEFVATRVQWAWSAGGHPTRFDRAEGYMVCMQRLDLPVQAYWADECAMSLPAMRRGQFLLLDLGVQHSSLVPSDVDCISVFTSRSALQRFQAEHDLPATGELRAPLAATHEDLVLRHLCEALLPAIEQPQSANELWVDHVSLALLARLTALHGTDARAMAQLRGGLAPWQERRAKEMMMSSIDGRIGLESLAAECRLSRSHFARAFKISTGMSPLRWLSAQRIERAKHMLRETDLPLDQIANSCGFADASHLTRTFQQAKGMTPGAWRRLCRF</sequence>
<name>A0A4Q2KIW9_9SPHN</name>
<dbReference type="PROSITE" id="PS00041">
    <property type="entry name" value="HTH_ARAC_FAMILY_1"/>
    <property type="match status" value="1"/>
</dbReference>
<dbReference type="PANTHER" id="PTHR46796:SF14">
    <property type="entry name" value="TRANSCRIPTIONAL REGULATORY PROTEIN"/>
    <property type="match status" value="1"/>
</dbReference>
<evidence type="ECO:0000256" key="1">
    <source>
        <dbReference type="ARBA" id="ARBA00023015"/>
    </source>
</evidence>
<gene>
    <name evidence="5" type="ORF">ETX26_10300</name>
</gene>
<feature type="domain" description="HTH araC/xylS-type" evidence="4">
    <location>
        <begin position="200"/>
        <end position="298"/>
    </location>
</feature>
<dbReference type="SUPFAM" id="SSF46689">
    <property type="entry name" value="Homeodomain-like"/>
    <property type="match status" value="2"/>
</dbReference>
<keyword evidence="1" id="KW-0805">Transcription regulation</keyword>
<dbReference type="AlphaFoldDB" id="A0A4Q2KIW9"/>
<dbReference type="SMART" id="SM00342">
    <property type="entry name" value="HTH_ARAC"/>
    <property type="match status" value="1"/>
</dbReference>
<dbReference type="InterPro" id="IPR018062">
    <property type="entry name" value="HTH_AraC-typ_CS"/>
</dbReference>
<keyword evidence="2" id="KW-0238">DNA-binding</keyword>
<dbReference type="OrthoDB" id="7191628at2"/>
<organism evidence="5 6">
    <name type="scientific">Pelagerythrobacter rhizovicinus</name>
    <dbReference type="NCBI Taxonomy" id="2268576"/>
    <lineage>
        <taxon>Bacteria</taxon>
        <taxon>Pseudomonadati</taxon>
        <taxon>Pseudomonadota</taxon>
        <taxon>Alphaproteobacteria</taxon>
        <taxon>Sphingomonadales</taxon>
        <taxon>Erythrobacteraceae</taxon>
        <taxon>Pelagerythrobacter</taxon>
    </lineage>
</organism>
<evidence type="ECO:0000259" key="4">
    <source>
        <dbReference type="PROSITE" id="PS01124"/>
    </source>
</evidence>
<dbReference type="GO" id="GO:0003700">
    <property type="term" value="F:DNA-binding transcription factor activity"/>
    <property type="evidence" value="ECO:0007669"/>
    <property type="project" value="InterPro"/>
</dbReference>
<comment type="caution">
    <text evidence="5">The sequence shown here is derived from an EMBL/GenBank/DDBJ whole genome shotgun (WGS) entry which is preliminary data.</text>
</comment>
<accession>A0A4Q2KIW9</accession>
<dbReference type="Gene3D" id="1.10.10.60">
    <property type="entry name" value="Homeodomain-like"/>
    <property type="match status" value="2"/>
</dbReference>
<reference evidence="5 6" key="1">
    <citation type="submission" date="2019-01" db="EMBL/GenBank/DDBJ databases">
        <title>Altererythrobacter rhizovicinus sp. nov., isolated from the rhizosphere soil of Haloxylon ammodendron.</title>
        <authorList>
            <person name="Li H.-P."/>
            <person name="Gou J.-Y."/>
            <person name="Yao D."/>
            <person name="Han Q.-Q."/>
            <person name="Shao K.-Z."/>
            <person name="Zhao Q."/>
            <person name="Zhang J.-L."/>
        </authorList>
    </citation>
    <scope>NUCLEOTIDE SEQUENCE [LARGE SCALE GENOMIC DNA]</scope>
    <source>
        <strain evidence="5 6">AY-3R</strain>
    </source>
</reference>
<dbReference type="InterPro" id="IPR018060">
    <property type="entry name" value="HTH_AraC"/>
</dbReference>
<dbReference type="EMBL" id="SDPV01000002">
    <property type="protein sequence ID" value="RXZ64289.1"/>
    <property type="molecule type" value="Genomic_DNA"/>
</dbReference>
<keyword evidence="3" id="KW-0804">Transcription</keyword>
<dbReference type="PANTHER" id="PTHR46796">
    <property type="entry name" value="HTH-TYPE TRANSCRIPTIONAL ACTIVATOR RHAS-RELATED"/>
    <property type="match status" value="1"/>
</dbReference>
<dbReference type="Proteomes" id="UP000293623">
    <property type="component" value="Unassembled WGS sequence"/>
</dbReference>
<evidence type="ECO:0000256" key="3">
    <source>
        <dbReference type="ARBA" id="ARBA00023163"/>
    </source>
</evidence>
<protein>
    <submittedName>
        <fullName evidence="5">AraC family transcriptional regulator</fullName>
    </submittedName>
</protein>
<keyword evidence="6" id="KW-1185">Reference proteome</keyword>
<dbReference type="InterPro" id="IPR009057">
    <property type="entry name" value="Homeodomain-like_sf"/>
</dbReference>
<dbReference type="GO" id="GO:0043565">
    <property type="term" value="F:sequence-specific DNA binding"/>
    <property type="evidence" value="ECO:0007669"/>
    <property type="project" value="InterPro"/>
</dbReference>